<name>A0A7H8UJP1_ENTCL</name>
<proteinExistence type="predicted"/>
<accession>A0A7H8UJP1</accession>
<protein>
    <recommendedName>
        <fullName evidence="1">DUF7716 domain-containing protein</fullName>
    </recommendedName>
</protein>
<dbReference type="InterPro" id="IPR056133">
    <property type="entry name" value="DUF7716"/>
</dbReference>
<evidence type="ECO:0000313" key="3">
    <source>
        <dbReference type="Proteomes" id="UP000509421"/>
    </source>
</evidence>
<sequence length="116" mass="13606">MSRLEYRKAYGLDDLIYKIMGGNTLDNFCVYTKEYELSAKVDLVCYLESYPVISDDDEEVYPDFVVGNSLELFFYGEQFIDVLHNISIQREKPSVEDFISGLNFYLENDNFIELCF</sequence>
<evidence type="ECO:0000259" key="1">
    <source>
        <dbReference type="Pfam" id="PF24832"/>
    </source>
</evidence>
<dbReference type="AlphaFoldDB" id="A0A7H8UJP1"/>
<feature type="domain" description="DUF7716" evidence="1">
    <location>
        <begin position="54"/>
        <end position="113"/>
    </location>
</feature>
<reference evidence="2 3" key="1">
    <citation type="submission" date="2020-06" db="EMBL/GenBank/DDBJ databases">
        <title>Long-read sequencing of DSM26481-BlokeschLab.</title>
        <authorList>
            <person name="Blokesch M."/>
        </authorList>
    </citation>
    <scope>NUCLEOTIDE SEQUENCE [LARGE SCALE GENOMIC DNA]</scope>
    <source>
        <strain evidence="2 3">DSM 26481</strain>
    </source>
</reference>
<gene>
    <name evidence="2" type="ORF">HWQ14_21715</name>
</gene>
<dbReference type="Pfam" id="PF24832">
    <property type="entry name" value="DUF7716"/>
    <property type="match status" value="1"/>
</dbReference>
<dbReference type="EMBL" id="CP056117">
    <property type="protein sequence ID" value="QLA00106.1"/>
    <property type="molecule type" value="Genomic_DNA"/>
</dbReference>
<dbReference type="Proteomes" id="UP000509421">
    <property type="component" value="Chromosome"/>
</dbReference>
<dbReference type="RefSeq" id="WP_176610970.1">
    <property type="nucleotide sequence ID" value="NZ_CP056117.1"/>
</dbReference>
<evidence type="ECO:0000313" key="2">
    <source>
        <dbReference type="EMBL" id="QLA00106.1"/>
    </source>
</evidence>
<organism evidence="2 3">
    <name type="scientific">Enterobacter cloacae</name>
    <dbReference type="NCBI Taxonomy" id="550"/>
    <lineage>
        <taxon>Bacteria</taxon>
        <taxon>Pseudomonadati</taxon>
        <taxon>Pseudomonadota</taxon>
        <taxon>Gammaproteobacteria</taxon>
        <taxon>Enterobacterales</taxon>
        <taxon>Enterobacteriaceae</taxon>
        <taxon>Enterobacter</taxon>
        <taxon>Enterobacter cloacae complex</taxon>
    </lineage>
</organism>